<dbReference type="InterPro" id="IPR010559">
    <property type="entry name" value="Sig_transdc_His_kin_internal"/>
</dbReference>
<dbReference type="GO" id="GO:0016020">
    <property type="term" value="C:membrane"/>
    <property type="evidence" value="ECO:0007669"/>
    <property type="project" value="InterPro"/>
</dbReference>
<dbReference type="SMART" id="SM00387">
    <property type="entry name" value="HATPase_c"/>
    <property type="match status" value="1"/>
</dbReference>
<keyword evidence="1" id="KW-0812">Transmembrane</keyword>
<evidence type="ECO:0000256" key="1">
    <source>
        <dbReference type="SAM" id="Phobius"/>
    </source>
</evidence>
<dbReference type="RefSeq" id="WP_171088747.1">
    <property type="nucleotide sequence ID" value="NZ_CP053069.1"/>
</dbReference>
<reference evidence="3 4" key="1">
    <citation type="submission" date="2020-04" db="EMBL/GenBank/DDBJ databases">
        <title>Usitatibacter rugosus gen. nov., sp. nov. and Usitatibacter palustris sp. nov., novel members of Usitatibacteraceae fam. nov. within the order Nitrosomonadales isolated from soil.</title>
        <authorList>
            <person name="Huber K.J."/>
            <person name="Neumann-Schaal M."/>
            <person name="Geppert A."/>
            <person name="Luckner M."/>
            <person name="Wanner G."/>
            <person name="Overmann J."/>
        </authorList>
    </citation>
    <scope>NUCLEOTIDE SEQUENCE [LARGE SCALE GENOMIC DNA]</scope>
    <source>
        <strain evidence="3 4">0125_3</strain>
    </source>
</reference>
<evidence type="ECO:0000259" key="2">
    <source>
        <dbReference type="SMART" id="SM00387"/>
    </source>
</evidence>
<feature type="domain" description="Histidine kinase/HSP90-like ATPase" evidence="2">
    <location>
        <begin position="293"/>
        <end position="386"/>
    </location>
</feature>
<dbReference type="KEGG" id="uru:DSM104443_00080"/>
<evidence type="ECO:0000313" key="4">
    <source>
        <dbReference type="Proteomes" id="UP000501534"/>
    </source>
</evidence>
<protein>
    <recommendedName>
        <fullName evidence="2">Histidine kinase/HSP90-like ATPase domain-containing protein</fullName>
    </recommendedName>
</protein>
<dbReference type="GO" id="GO:0000155">
    <property type="term" value="F:phosphorelay sensor kinase activity"/>
    <property type="evidence" value="ECO:0007669"/>
    <property type="project" value="InterPro"/>
</dbReference>
<keyword evidence="4" id="KW-1185">Reference proteome</keyword>
<dbReference type="EMBL" id="CP053069">
    <property type="protein sequence ID" value="QJR09044.1"/>
    <property type="molecule type" value="Genomic_DNA"/>
</dbReference>
<organism evidence="3 4">
    <name type="scientific">Usitatibacter rugosus</name>
    <dbReference type="NCBI Taxonomy" id="2732067"/>
    <lineage>
        <taxon>Bacteria</taxon>
        <taxon>Pseudomonadati</taxon>
        <taxon>Pseudomonadota</taxon>
        <taxon>Betaproteobacteria</taxon>
        <taxon>Nitrosomonadales</taxon>
        <taxon>Usitatibacteraceae</taxon>
        <taxon>Usitatibacter</taxon>
    </lineage>
</organism>
<gene>
    <name evidence="3" type="ORF">DSM104443_00080</name>
</gene>
<evidence type="ECO:0000313" key="3">
    <source>
        <dbReference type="EMBL" id="QJR09044.1"/>
    </source>
</evidence>
<dbReference type="InterPro" id="IPR003594">
    <property type="entry name" value="HATPase_dom"/>
</dbReference>
<keyword evidence="1" id="KW-0472">Membrane</keyword>
<dbReference type="PANTHER" id="PTHR34220:SF9">
    <property type="entry name" value="SIGNAL TRANSDUCTION HISTIDINE KINASE INTERNAL REGION DOMAIN-CONTAINING PROTEIN"/>
    <property type="match status" value="1"/>
</dbReference>
<dbReference type="Gene3D" id="3.30.565.10">
    <property type="entry name" value="Histidine kinase-like ATPase, C-terminal domain"/>
    <property type="match status" value="1"/>
</dbReference>
<accession>A0A6M4GRE2</accession>
<dbReference type="Proteomes" id="UP000501534">
    <property type="component" value="Chromosome"/>
</dbReference>
<feature type="transmembrane region" description="Helical" evidence="1">
    <location>
        <begin position="148"/>
        <end position="171"/>
    </location>
</feature>
<dbReference type="SUPFAM" id="SSF55874">
    <property type="entry name" value="ATPase domain of HSP90 chaperone/DNA topoisomerase II/histidine kinase"/>
    <property type="match status" value="1"/>
</dbReference>
<feature type="transmembrane region" description="Helical" evidence="1">
    <location>
        <begin position="44"/>
        <end position="65"/>
    </location>
</feature>
<feature type="transmembrane region" description="Helical" evidence="1">
    <location>
        <begin position="114"/>
        <end position="136"/>
    </location>
</feature>
<dbReference type="Pfam" id="PF02518">
    <property type="entry name" value="HATPase_c"/>
    <property type="match status" value="1"/>
</dbReference>
<sequence length="386" mass="42645">MTPQVANDDETVARVRAQMAQGTFHPLEIIPFFRRWPCSWQRDLVYTFIWNCLFGLCFYLLNAVFTGRNPGMPAFVIHMIMSNVIGYMIHLLYSLGQVAGLEAIVRRRGSFAKTVYYATIPIVSVMFGFWVMSFHVNLGIKGGGAWNAGIILSVAFSSLVISLTLSAVFFWRERAAVADAVLAREREKSGRIEREAALANLRALQAQIEPHFLFNTLANVTGLIDPDPAKAKHMLESFIRFLRASLAATRAESTTLGAESELIGAFLDVLTVRMGSRLRYSIDIEPGLAGFTLPPMLLQPVVENAIKHGLEPKVDGGEVVVRARREGEQVAIEVADTGMGFAPTTTGGVGLTNLRDRLKLLYGDRASFEIRENRPVGTLITIRLPS</sequence>
<feature type="transmembrane region" description="Helical" evidence="1">
    <location>
        <begin position="71"/>
        <end position="93"/>
    </location>
</feature>
<dbReference type="PANTHER" id="PTHR34220">
    <property type="entry name" value="SENSOR HISTIDINE KINASE YPDA"/>
    <property type="match status" value="1"/>
</dbReference>
<dbReference type="Pfam" id="PF06580">
    <property type="entry name" value="His_kinase"/>
    <property type="match status" value="1"/>
</dbReference>
<name>A0A6M4GRE2_9PROT</name>
<dbReference type="AlphaFoldDB" id="A0A6M4GRE2"/>
<dbReference type="InterPro" id="IPR050640">
    <property type="entry name" value="Bact_2-comp_sensor_kinase"/>
</dbReference>
<dbReference type="InterPro" id="IPR036890">
    <property type="entry name" value="HATPase_C_sf"/>
</dbReference>
<proteinExistence type="predicted"/>
<keyword evidence="1" id="KW-1133">Transmembrane helix</keyword>